<dbReference type="EMBL" id="MLHG01000047">
    <property type="protein sequence ID" value="OOF39074.1"/>
    <property type="molecule type" value="Genomic_DNA"/>
</dbReference>
<dbReference type="AlphaFoldDB" id="A0A1V3IFM4"/>
<organism evidence="2 3">
    <name type="scientific">Rodentibacter mrazii</name>
    <dbReference type="NCBI Taxonomy" id="1908257"/>
    <lineage>
        <taxon>Bacteria</taxon>
        <taxon>Pseudomonadati</taxon>
        <taxon>Pseudomonadota</taxon>
        <taxon>Gammaproteobacteria</taxon>
        <taxon>Pasteurellales</taxon>
        <taxon>Pasteurellaceae</taxon>
        <taxon>Rodentibacter</taxon>
    </lineage>
</organism>
<protein>
    <submittedName>
        <fullName evidence="2">Uncharacterized protein</fullName>
    </submittedName>
</protein>
<comment type="caution">
    <text evidence="2">The sequence shown here is derived from an EMBL/GenBank/DDBJ whole genome shotgun (WGS) entry which is preliminary data.</text>
</comment>
<evidence type="ECO:0000313" key="2">
    <source>
        <dbReference type="EMBL" id="OOF39074.1"/>
    </source>
</evidence>
<gene>
    <name evidence="2" type="ORF">BKK47_07605</name>
</gene>
<name>A0A1V3IFM4_9PAST</name>
<evidence type="ECO:0000256" key="1">
    <source>
        <dbReference type="SAM" id="MobiDB-lite"/>
    </source>
</evidence>
<dbReference type="RefSeq" id="WP_077494287.1">
    <property type="nucleotide sequence ID" value="NZ_MLHG01000047.1"/>
</dbReference>
<reference evidence="2 3" key="1">
    <citation type="submission" date="2016-10" db="EMBL/GenBank/DDBJ databases">
        <title>Rodentibacter gen. nov. and new species.</title>
        <authorList>
            <person name="Christensen H."/>
        </authorList>
    </citation>
    <scope>NUCLEOTIDE SEQUENCE [LARGE SCALE GENOMIC DNA]</scope>
    <source>
        <strain evidence="2 3">Ppn418</strain>
    </source>
</reference>
<proteinExistence type="predicted"/>
<dbReference type="Proteomes" id="UP000189426">
    <property type="component" value="Unassembled WGS sequence"/>
</dbReference>
<feature type="region of interest" description="Disordered" evidence="1">
    <location>
        <begin position="40"/>
        <end position="59"/>
    </location>
</feature>
<accession>A0A1V3IFM4</accession>
<keyword evidence="3" id="KW-1185">Reference proteome</keyword>
<sequence length="59" mass="6741">MVSVNQATEMCLQAYRSRSSFKPDVMTYLLDKAKRFIGNKNRRNKANLNPIKNHGGNRG</sequence>
<dbReference type="STRING" id="1908257.BKK47_07605"/>
<evidence type="ECO:0000313" key="3">
    <source>
        <dbReference type="Proteomes" id="UP000189426"/>
    </source>
</evidence>